<proteinExistence type="predicted"/>
<dbReference type="AlphaFoldDB" id="A0A0L0NW75"/>
<reference evidence="2" key="1">
    <citation type="journal article" date="2015" name="BMC Genomics">
        <title>Draft genome of a commonly misdiagnosed multidrug resistant pathogen Candida auris.</title>
        <authorList>
            <person name="Chatterjee S."/>
            <person name="Alampalli S.V."/>
            <person name="Nageshan R.K."/>
            <person name="Chettiar S.T."/>
            <person name="Joshi S."/>
            <person name="Tatu U.S."/>
        </authorList>
    </citation>
    <scope>NUCLEOTIDE SEQUENCE [LARGE SCALE GENOMIC DNA]</scope>
    <source>
        <strain evidence="2">6684</strain>
    </source>
</reference>
<evidence type="ECO:0000313" key="2">
    <source>
        <dbReference type="Proteomes" id="UP000037122"/>
    </source>
</evidence>
<protein>
    <submittedName>
        <fullName evidence="1">Uncharacterized protein</fullName>
    </submittedName>
</protein>
<accession>A0A0L0NW75</accession>
<name>A0A0L0NW75_CANAR</name>
<sequence>MKKRKIKIPFKRYKMLAVDHHNGFPRTKIPKAMYLIQWLVKQESVVSRIP</sequence>
<gene>
    <name evidence="1" type="ORF">QG37_05053</name>
</gene>
<dbReference type="VEuPathDB" id="FungiDB:QG37_05053"/>
<comment type="caution">
    <text evidence="1">The sequence shown here is derived from an EMBL/GenBank/DDBJ whole genome shotgun (WGS) entry which is preliminary data.</text>
</comment>
<organism evidence="1 2">
    <name type="scientific">Candidozyma auris</name>
    <name type="common">Yeast</name>
    <name type="synonym">Candida auris</name>
    <dbReference type="NCBI Taxonomy" id="498019"/>
    <lineage>
        <taxon>Eukaryota</taxon>
        <taxon>Fungi</taxon>
        <taxon>Dikarya</taxon>
        <taxon>Ascomycota</taxon>
        <taxon>Saccharomycotina</taxon>
        <taxon>Pichiomycetes</taxon>
        <taxon>Metschnikowiaceae</taxon>
        <taxon>Candidozyma</taxon>
    </lineage>
</organism>
<dbReference type="EMBL" id="LGST01000034">
    <property type="protein sequence ID" value="KND98284.1"/>
    <property type="molecule type" value="Genomic_DNA"/>
</dbReference>
<dbReference type="Proteomes" id="UP000037122">
    <property type="component" value="Unassembled WGS sequence"/>
</dbReference>
<evidence type="ECO:0000313" key="1">
    <source>
        <dbReference type="EMBL" id="KND98284.1"/>
    </source>
</evidence>